<evidence type="ECO:0000256" key="1">
    <source>
        <dbReference type="SAM" id="SignalP"/>
    </source>
</evidence>
<organism evidence="3 5">
    <name type="scientific">Rotaria sordida</name>
    <dbReference type="NCBI Taxonomy" id="392033"/>
    <lineage>
        <taxon>Eukaryota</taxon>
        <taxon>Metazoa</taxon>
        <taxon>Spiralia</taxon>
        <taxon>Gnathifera</taxon>
        <taxon>Rotifera</taxon>
        <taxon>Eurotatoria</taxon>
        <taxon>Bdelloidea</taxon>
        <taxon>Philodinida</taxon>
        <taxon>Philodinidae</taxon>
        <taxon>Rotaria</taxon>
    </lineage>
</organism>
<evidence type="ECO:0000313" key="4">
    <source>
        <dbReference type="EMBL" id="CAF1338545.1"/>
    </source>
</evidence>
<protein>
    <recommendedName>
        <fullName evidence="2">VWA7 N-terminal domain-containing protein</fullName>
    </recommendedName>
</protein>
<keyword evidence="1" id="KW-0732">Signal</keyword>
<dbReference type="AlphaFoldDB" id="A0A814QGD9"/>
<name>A0A814QGD9_9BILA</name>
<feature type="domain" description="VWA7 N-terminal" evidence="2">
    <location>
        <begin position="516"/>
        <end position="713"/>
    </location>
</feature>
<comment type="caution">
    <text evidence="3">The sequence shown here is derived from an EMBL/GenBank/DDBJ whole genome shotgun (WGS) entry which is preliminary data.</text>
</comment>
<feature type="signal peptide" evidence="1">
    <location>
        <begin position="1"/>
        <end position="21"/>
    </location>
</feature>
<dbReference type="EMBL" id="CAJNOH010000768">
    <property type="protein sequence ID" value="CAF1119987.1"/>
    <property type="molecule type" value="Genomic_DNA"/>
</dbReference>
<dbReference type="PANTHER" id="PTHR14905:SF7">
    <property type="entry name" value="VON WILLEBRAND FACTOR A DOMAIN-CONTAINING PROTEIN 7"/>
    <property type="match status" value="1"/>
</dbReference>
<feature type="domain" description="VWA7 N-terminal" evidence="2">
    <location>
        <begin position="244"/>
        <end position="346"/>
    </location>
</feature>
<evidence type="ECO:0000259" key="2">
    <source>
        <dbReference type="Pfam" id="PF25107"/>
    </source>
</evidence>
<dbReference type="Proteomes" id="UP000663870">
    <property type="component" value="Unassembled WGS sequence"/>
</dbReference>
<proteinExistence type="predicted"/>
<gene>
    <name evidence="4" type="ORF">JXQ802_LOCUS31443</name>
    <name evidence="3" type="ORF">PYM288_LOCUS20646</name>
</gene>
<accession>A0A814QGD9</accession>
<dbReference type="InterPro" id="IPR056862">
    <property type="entry name" value="VWA7_N"/>
</dbReference>
<evidence type="ECO:0000313" key="3">
    <source>
        <dbReference type="EMBL" id="CAF1119987.1"/>
    </source>
</evidence>
<keyword evidence="6" id="KW-1185">Reference proteome</keyword>
<dbReference type="InterPro" id="IPR052577">
    <property type="entry name" value="VWA7"/>
</dbReference>
<dbReference type="Pfam" id="PF25107">
    <property type="entry name" value="VWA7_N"/>
    <property type="match status" value="3"/>
</dbReference>
<evidence type="ECO:0000313" key="5">
    <source>
        <dbReference type="Proteomes" id="UP000663854"/>
    </source>
</evidence>
<sequence>MLNTHIQLLFYLLLTCSYINAFIPFPVVGDTAQTTDSITHTEITQAGFIRCLARFFYDTRIKPNNNNGNTVNEQEYFTKEHTIDDLCKHAYPQYSQTQRDFYSLPLKFILDYIMTQNALVDFNPNTKKFSPAHFDSEAFINGSRRILQLKQTVVNDTRNVNKDLTNARESLGRLLHTLQDFYSHSNWIEMGNTNINNLIGVKENIGSVADRNQATCTKNGCTKIEKKCTFWQLVTLRACPLVYYDCKNNILPEINNQKLLTSGYLFNQFGENNGPVNKPTTVEKCSHGGVLDDSSLVPALGGINKDANSFIFSPHSNLHFQAVDLATKATEQILNDIRKDVGDNNFDRLFAINPTQAQCQAASDAVNNGKKFRFLTLFLSVSVNESDSLLTDLKNWITKRVNMIKSILSILFSGQKDLSIPTFDLSDLDINVKDVNNFRGAPYIIGSITHAEITEIAIIRSLTRFFYDTRIKPNNNNKSFVDEEEYLTREHTIDNLYGLAYPEYNALQIAYYSLPLKFVVDLIMTQNVLTDFDNKTSKLSEAHFDNELFINASKRILQFRQIIINNTHDDNEDLTNERQLLGQSFHTLQDFYSHSNWIEMGKTDINQFIGFNETIGSVAGPNQTTCTNNGCTKIEKSCTLWEQITVGICPLAYYDLIEKPTNVEKCSHGSVLDQSSHIPAIGGINKDSYSLVFSPHFDLHKQAADLATKATEQ</sequence>
<evidence type="ECO:0000313" key="6">
    <source>
        <dbReference type="Proteomes" id="UP000663870"/>
    </source>
</evidence>
<dbReference type="EMBL" id="CAJNOL010001332">
    <property type="protein sequence ID" value="CAF1338545.1"/>
    <property type="molecule type" value="Genomic_DNA"/>
</dbReference>
<dbReference type="PANTHER" id="PTHR14905">
    <property type="entry name" value="NG37"/>
    <property type="match status" value="1"/>
</dbReference>
<feature type="domain" description="VWA7 N-terminal" evidence="2">
    <location>
        <begin position="108"/>
        <end position="222"/>
    </location>
</feature>
<feature type="chain" id="PRO_5036225649" description="VWA7 N-terminal domain-containing protein" evidence="1">
    <location>
        <begin position="22"/>
        <end position="713"/>
    </location>
</feature>
<reference evidence="3" key="1">
    <citation type="submission" date="2021-02" db="EMBL/GenBank/DDBJ databases">
        <authorList>
            <person name="Nowell W R."/>
        </authorList>
    </citation>
    <scope>NUCLEOTIDE SEQUENCE</scope>
</reference>
<dbReference type="Proteomes" id="UP000663854">
    <property type="component" value="Unassembled WGS sequence"/>
</dbReference>